<gene>
    <name evidence="1" type="ORF">AVEN_125026_1</name>
</gene>
<dbReference type="EMBL" id="BGPR01001623">
    <property type="protein sequence ID" value="GBM58142.1"/>
    <property type="molecule type" value="Genomic_DNA"/>
</dbReference>
<reference evidence="1 2" key="1">
    <citation type="journal article" date="2019" name="Sci. Rep.">
        <title>Orb-weaving spider Araneus ventricosus genome elucidates the spidroin gene catalogue.</title>
        <authorList>
            <person name="Kono N."/>
            <person name="Nakamura H."/>
            <person name="Ohtoshi R."/>
            <person name="Moran D.A.P."/>
            <person name="Shinohara A."/>
            <person name="Yoshida Y."/>
            <person name="Fujiwara M."/>
            <person name="Mori M."/>
            <person name="Tomita M."/>
            <person name="Arakawa K."/>
        </authorList>
    </citation>
    <scope>NUCLEOTIDE SEQUENCE [LARGE SCALE GENOMIC DNA]</scope>
</reference>
<evidence type="ECO:0000313" key="2">
    <source>
        <dbReference type="Proteomes" id="UP000499080"/>
    </source>
</evidence>
<name>A0A4Y2GVV7_ARAVE</name>
<protein>
    <submittedName>
        <fullName evidence="1">Uncharacterized protein</fullName>
    </submittedName>
</protein>
<comment type="caution">
    <text evidence="1">The sequence shown here is derived from an EMBL/GenBank/DDBJ whole genome shotgun (WGS) entry which is preliminary data.</text>
</comment>
<accession>A0A4Y2GVV7</accession>
<organism evidence="1 2">
    <name type="scientific">Araneus ventricosus</name>
    <name type="common">Orbweaver spider</name>
    <name type="synonym">Epeira ventricosa</name>
    <dbReference type="NCBI Taxonomy" id="182803"/>
    <lineage>
        <taxon>Eukaryota</taxon>
        <taxon>Metazoa</taxon>
        <taxon>Ecdysozoa</taxon>
        <taxon>Arthropoda</taxon>
        <taxon>Chelicerata</taxon>
        <taxon>Arachnida</taxon>
        <taxon>Araneae</taxon>
        <taxon>Araneomorphae</taxon>
        <taxon>Entelegynae</taxon>
        <taxon>Araneoidea</taxon>
        <taxon>Araneidae</taxon>
        <taxon>Araneus</taxon>
    </lineage>
</organism>
<dbReference type="AlphaFoldDB" id="A0A4Y2GVV7"/>
<sequence>MLATALSIHRWIQPHVALVGCKEWITTETMVELTILLSCLVHRYLRNKANKQLQAIALTRIYEKQYALASLHNQANWNRLDPTYSGKVLQDMTDELRPYAENLLIQKHQKKLYALRQSLPKRAKEERTYTLDSKSIHKVNIDDLVLKSYETIRKLDIPIQLLLTKQTKEKYLLTEPNTFERLLTINF</sequence>
<proteinExistence type="predicted"/>
<dbReference type="Proteomes" id="UP000499080">
    <property type="component" value="Unassembled WGS sequence"/>
</dbReference>
<keyword evidence="2" id="KW-1185">Reference proteome</keyword>
<evidence type="ECO:0000313" key="1">
    <source>
        <dbReference type="EMBL" id="GBM58142.1"/>
    </source>
</evidence>